<dbReference type="UniPathway" id="UPA00275">
    <property type="reaction ID" value="UER00404"/>
</dbReference>
<dbReference type="InterPro" id="IPR002180">
    <property type="entry name" value="LS/RS"/>
</dbReference>
<dbReference type="EMBL" id="BGZO01000136">
    <property type="protein sequence ID" value="GBR77199.1"/>
    <property type="molecule type" value="Genomic_DNA"/>
</dbReference>
<evidence type="ECO:0000313" key="7">
    <source>
        <dbReference type="EMBL" id="GBR77199.1"/>
    </source>
</evidence>
<organism evidence="7 8">
    <name type="scientific">Candidatus Termititenax persephonae</name>
    <dbReference type="NCBI Taxonomy" id="2218525"/>
    <lineage>
        <taxon>Bacteria</taxon>
        <taxon>Bacillati</taxon>
        <taxon>Candidatus Margulisiibacteriota</taxon>
        <taxon>Candidatus Termititenacia</taxon>
        <taxon>Candidatus Termititenacales</taxon>
        <taxon>Candidatus Termititenacaceae</taxon>
        <taxon>Candidatus Termititenax</taxon>
    </lineage>
</organism>
<evidence type="ECO:0000256" key="4">
    <source>
        <dbReference type="ARBA" id="ARBA00022619"/>
    </source>
</evidence>
<comment type="catalytic activity">
    <reaction evidence="6">
        <text>(2S)-2-hydroxy-3-oxobutyl phosphate + 5-amino-6-(D-ribitylamino)uracil = 6,7-dimethyl-8-(1-D-ribityl)lumazine + phosphate + 2 H2O + H(+)</text>
        <dbReference type="Rhea" id="RHEA:26152"/>
        <dbReference type="ChEBI" id="CHEBI:15377"/>
        <dbReference type="ChEBI" id="CHEBI:15378"/>
        <dbReference type="ChEBI" id="CHEBI:15934"/>
        <dbReference type="ChEBI" id="CHEBI:43474"/>
        <dbReference type="ChEBI" id="CHEBI:58201"/>
        <dbReference type="ChEBI" id="CHEBI:58830"/>
        <dbReference type="EC" id="2.5.1.78"/>
    </reaction>
</comment>
<evidence type="ECO:0000256" key="2">
    <source>
        <dbReference type="ARBA" id="ARBA00007424"/>
    </source>
</evidence>
<dbReference type="GO" id="GO:0005829">
    <property type="term" value="C:cytosol"/>
    <property type="evidence" value="ECO:0007669"/>
    <property type="project" value="TreeGrafter"/>
</dbReference>
<dbReference type="GO" id="GO:0009231">
    <property type="term" value="P:riboflavin biosynthetic process"/>
    <property type="evidence" value="ECO:0007669"/>
    <property type="project" value="UniProtKB-UniPathway"/>
</dbReference>
<dbReference type="Proteomes" id="UP000275925">
    <property type="component" value="Unassembled WGS sequence"/>
</dbReference>
<protein>
    <recommendedName>
        <fullName evidence="3">6,7-dimethyl-8-ribityllumazine synthase</fullName>
        <ecNumber evidence="3">2.5.1.78</ecNumber>
    </recommendedName>
</protein>
<accession>A0A388TJW3</accession>
<dbReference type="AlphaFoldDB" id="A0A388TJW3"/>
<dbReference type="InterPro" id="IPR034964">
    <property type="entry name" value="LS"/>
</dbReference>
<evidence type="ECO:0000313" key="8">
    <source>
        <dbReference type="Proteomes" id="UP000275925"/>
    </source>
</evidence>
<evidence type="ECO:0000256" key="3">
    <source>
        <dbReference type="ARBA" id="ARBA00012664"/>
    </source>
</evidence>
<evidence type="ECO:0000256" key="1">
    <source>
        <dbReference type="ARBA" id="ARBA00004917"/>
    </source>
</evidence>
<proteinExistence type="inferred from homology"/>
<comment type="similarity">
    <text evidence="2">Belongs to the DMRL synthase family.</text>
</comment>
<keyword evidence="5" id="KW-0808">Transferase</keyword>
<keyword evidence="4" id="KW-0686">Riboflavin biosynthesis</keyword>
<dbReference type="GO" id="GO:0000906">
    <property type="term" value="F:6,7-dimethyl-8-ribityllumazine synthase activity"/>
    <property type="evidence" value="ECO:0007669"/>
    <property type="project" value="UniProtKB-EC"/>
</dbReference>
<sequence>AESAKGLALSSLETGVPVVNGILTTATTEQALARAGVKSGNKGFTAAMTAIEMANLLRQIK</sequence>
<dbReference type="PANTHER" id="PTHR21058">
    <property type="entry name" value="6,7-DIMETHYL-8-RIBITYLLUMAZINE SYNTHASE DMRL SYNTHASE LUMAZINE SYNTHASE"/>
    <property type="match status" value="1"/>
</dbReference>
<feature type="non-terminal residue" evidence="7">
    <location>
        <position position="1"/>
    </location>
</feature>
<gene>
    <name evidence="7" type="primary">ribH</name>
    <name evidence="7" type="ORF">NO2_1622</name>
</gene>
<evidence type="ECO:0000256" key="5">
    <source>
        <dbReference type="ARBA" id="ARBA00022679"/>
    </source>
</evidence>
<keyword evidence="8" id="KW-1185">Reference proteome</keyword>
<evidence type="ECO:0000256" key="6">
    <source>
        <dbReference type="ARBA" id="ARBA00048785"/>
    </source>
</evidence>
<dbReference type="EC" id="2.5.1.78" evidence="3"/>
<dbReference type="Pfam" id="PF00885">
    <property type="entry name" value="DMRL_synthase"/>
    <property type="match status" value="1"/>
</dbReference>
<reference evidence="7 8" key="1">
    <citation type="journal article" date="2019" name="ISME J.">
        <title>Genome analyses of uncultured TG2/ZB3 bacteria in 'Margulisbacteria' specifically attached to ectosymbiotic spirochetes of protists in the termite gut.</title>
        <authorList>
            <person name="Utami Y.D."/>
            <person name="Kuwahara H."/>
            <person name="Igai K."/>
            <person name="Murakami T."/>
            <person name="Sugaya K."/>
            <person name="Morikawa T."/>
            <person name="Nagura Y."/>
            <person name="Yuki M."/>
            <person name="Deevong P."/>
            <person name="Inoue T."/>
            <person name="Kihara K."/>
            <person name="Lo N."/>
            <person name="Yamada A."/>
            <person name="Ohkuma M."/>
            <person name="Hongoh Y."/>
        </authorList>
    </citation>
    <scope>NUCLEOTIDE SEQUENCE [LARGE SCALE GENOMIC DNA]</scope>
    <source>
        <strain evidence="7">NkOx7-02</strain>
    </source>
</reference>
<comment type="pathway">
    <text evidence="1">Cofactor biosynthesis; riboflavin biosynthesis; riboflavin from 2-hydroxy-3-oxobutyl phosphate and 5-amino-6-(D-ribitylamino)uracil: step 1/2.</text>
</comment>
<dbReference type="Gene3D" id="3.40.50.960">
    <property type="entry name" value="Lumazine/riboflavin synthase"/>
    <property type="match status" value="1"/>
</dbReference>
<dbReference type="PANTHER" id="PTHR21058:SF0">
    <property type="entry name" value="6,7-DIMETHYL-8-RIBITYLLUMAZINE SYNTHASE"/>
    <property type="match status" value="1"/>
</dbReference>
<dbReference type="InterPro" id="IPR036467">
    <property type="entry name" value="LS/RS_sf"/>
</dbReference>
<name>A0A388TJW3_9BACT</name>
<dbReference type="SUPFAM" id="SSF52121">
    <property type="entry name" value="Lumazine synthase"/>
    <property type="match status" value="1"/>
</dbReference>
<comment type="caution">
    <text evidence="7">The sequence shown here is derived from an EMBL/GenBank/DDBJ whole genome shotgun (WGS) entry which is preliminary data.</text>
</comment>
<dbReference type="GO" id="GO:0009349">
    <property type="term" value="C:riboflavin synthase complex"/>
    <property type="evidence" value="ECO:0007669"/>
    <property type="project" value="InterPro"/>
</dbReference>